<gene>
    <name evidence="2" type="ORF">UX69_C0008G0006</name>
</gene>
<sequence length="683" mass="76331">MKNTALWAVGLSIVAYLLFFSSVLDPNLTIYSGKDSVFLHYPFRFYLHEKLTNGEFPFWTERIFMGFPIYADVESGYLNLINVLLVALTGPIWSYKILHFLAYLLGSLSLFHFLKQKGGNLLGFWVANLVYFFSFFLLYHQQHFNMILTFYTLPTAILLANGFVLSKSWKPLLLAICIFAFQFYLGSIQAVFITIMAYCVFLLLHVDKKCALKAIVTTVFGFIVLILPTVLPTADLFLNSQRQTVGVSFTEGSFSPLSVVNLVVPFAFGSDKNYFGTAIDEDYLKHETYVYFGLSALLVALVGMHQVSDQKLRNFLYCAVALFLVLGFIRYIPLLNKTLPFPFDAFRYWGRSVVLLLFAVAVAAGSFVSSSKKPVIRRLATNLIPLAFITLLLVVNVNDKTIVNTYKYFVHRTQLSTQLLILAAIFIVTSAAIFVRWFSNSKKVLSAASVCLAAIITVDLIYFGFQTLDDMFRPGLGIAPLAQQDNSFANKRVINPDGDFERNKGLYYKQWGIFGYSQFAPGAVIAGLSRVGLNSIKDVYSNADLTWEILSNIGKYAGADSVTKNKIVAQVNTKFLEASAGEISNIVLEEGHISATVMSGADAHINTFVRNDPGWKLTVDGRNQSFTNQKSALFLEFNLGAGNHQVELTYIPTKFYIGVFLAAALGVTLVWQSKINPGFFKHE</sequence>
<feature type="transmembrane region" description="Helical" evidence="1">
    <location>
        <begin position="379"/>
        <end position="397"/>
    </location>
</feature>
<protein>
    <recommendedName>
        <fullName evidence="4">Bacterial membrane protein YfhO</fullName>
    </recommendedName>
</protein>
<dbReference type="PANTHER" id="PTHR38454:SF1">
    <property type="entry name" value="INTEGRAL MEMBRANE PROTEIN"/>
    <property type="match status" value="1"/>
</dbReference>
<name>A0A0G1QVP2_UNCKA</name>
<feature type="transmembrane region" description="Helical" evidence="1">
    <location>
        <begin position="121"/>
        <end position="140"/>
    </location>
</feature>
<accession>A0A0G1QVP2</accession>
<evidence type="ECO:0000313" key="3">
    <source>
        <dbReference type="Proteomes" id="UP000033946"/>
    </source>
</evidence>
<organism evidence="2 3">
    <name type="scientific">candidate division WWE3 bacterium GW2011_GWA2_46_9</name>
    <dbReference type="NCBI Taxonomy" id="1619111"/>
    <lineage>
        <taxon>Bacteria</taxon>
        <taxon>Katanobacteria</taxon>
    </lineage>
</organism>
<dbReference type="AlphaFoldDB" id="A0A0G1QVP2"/>
<evidence type="ECO:0000313" key="2">
    <source>
        <dbReference type="EMBL" id="KKU48944.1"/>
    </source>
</evidence>
<reference evidence="2 3" key="1">
    <citation type="journal article" date="2015" name="Nature">
        <title>rRNA introns, odd ribosomes, and small enigmatic genomes across a large radiation of phyla.</title>
        <authorList>
            <person name="Brown C.T."/>
            <person name="Hug L.A."/>
            <person name="Thomas B.C."/>
            <person name="Sharon I."/>
            <person name="Castelle C.J."/>
            <person name="Singh A."/>
            <person name="Wilkins M.J."/>
            <person name="Williams K.H."/>
            <person name="Banfield J.F."/>
        </authorList>
    </citation>
    <scope>NUCLEOTIDE SEQUENCE [LARGE SCALE GENOMIC DNA]</scope>
</reference>
<dbReference type="PANTHER" id="PTHR38454">
    <property type="entry name" value="INTEGRAL MEMBRANE PROTEIN-RELATED"/>
    <property type="match status" value="1"/>
</dbReference>
<keyword evidence="1" id="KW-0472">Membrane</keyword>
<dbReference type="InterPro" id="IPR018580">
    <property type="entry name" value="Uncharacterised_YfhO"/>
</dbReference>
<feature type="transmembrane region" description="Helical" evidence="1">
    <location>
        <begin position="348"/>
        <end position="367"/>
    </location>
</feature>
<feature type="transmembrane region" description="Helical" evidence="1">
    <location>
        <begin position="288"/>
        <end position="307"/>
    </location>
</feature>
<evidence type="ECO:0008006" key="4">
    <source>
        <dbReference type="Google" id="ProtNLM"/>
    </source>
</evidence>
<feature type="transmembrane region" description="Helical" evidence="1">
    <location>
        <begin position="314"/>
        <end position="333"/>
    </location>
</feature>
<feature type="transmembrane region" description="Helical" evidence="1">
    <location>
        <begin position="172"/>
        <end position="203"/>
    </location>
</feature>
<feature type="transmembrane region" description="Helical" evidence="1">
    <location>
        <begin position="146"/>
        <end position="165"/>
    </location>
</feature>
<feature type="transmembrane region" description="Helical" evidence="1">
    <location>
        <begin position="92"/>
        <end position="114"/>
    </location>
</feature>
<dbReference type="Proteomes" id="UP000033946">
    <property type="component" value="Unassembled WGS sequence"/>
</dbReference>
<proteinExistence type="predicted"/>
<keyword evidence="1" id="KW-1133">Transmembrane helix</keyword>
<feature type="transmembrane region" description="Helical" evidence="1">
    <location>
        <begin position="245"/>
        <end position="268"/>
    </location>
</feature>
<feature type="transmembrane region" description="Helical" evidence="1">
    <location>
        <begin position="5"/>
        <end position="24"/>
    </location>
</feature>
<evidence type="ECO:0000256" key="1">
    <source>
        <dbReference type="SAM" id="Phobius"/>
    </source>
</evidence>
<feature type="transmembrane region" description="Helical" evidence="1">
    <location>
        <begin position="444"/>
        <end position="465"/>
    </location>
</feature>
<dbReference type="EMBL" id="LCNE01000008">
    <property type="protein sequence ID" value="KKU48944.1"/>
    <property type="molecule type" value="Genomic_DNA"/>
</dbReference>
<comment type="caution">
    <text evidence="2">The sequence shown here is derived from an EMBL/GenBank/DDBJ whole genome shotgun (WGS) entry which is preliminary data.</text>
</comment>
<feature type="transmembrane region" description="Helical" evidence="1">
    <location>
        <begin position="655"/>
        <end position="671"/>
    </location>
</feature>
<feature type="transmembrane region" description="Helical" evidence="1">
    <location>
        <begin position="215"/>
        <end position="238"/>
    </location>
</feature>
<keyword evidence="1" id="KW-0812">Transmembrane</keyword>
<feature type="transmembrane region" description="Helical" evidence="1">
    <location>
        <begin position="417"/>
        <end position="437"/>
    </location>
</feature>